<proteinExistence type="predicted"/>
<dbReference type="Proteomes" id="UP000192368">
    <property type="component" value="Unassembled WGS sequence"/>
</dbReference>
<dbReference type="GO" id="GO:0008270">
    <property type="term" value="F:zinc ion binding"/>
    <property type="evidence" value="ECO:0007669"/>
    <property type="project" value="InterPro"/>
</dbReference>
<name>A0A1W1UBQ7_PEPAS</name>
<dbReference type="Gene3D" id="3.40.1360.10">
    <property type="match status" value="1"/>
</dbReference>
<dbReference type="InterPro" id="IPR036977">
    <property type="entry name" value="DNA_primase_Znf_CHC2"/>
</dbReference>
<protein>
    <recommendedName>
        <fullName evidence="1">DUF3991 domain-containing protein</fullName>
    </recommendedName>
</protein>
<dbReference type="EMBL" id="FWWR01000008">
    <property type="protein sequence ID" value="SMB78499.1"/>
    <property type="molecule type" value="Genomic_DNA"/>
</dbReference>
<keyword evidence="3" id="KW-1185">Reference proteome</keyword>
<dbReference type="Pfam" id="PF13155">
    <property type="entry name" value="Toprim_2"/>
    <property type="match status" value="1"/>
</dbReference>
<evidence type="ECO:0000313" key="2">
    <source>
        <dbReference type="EMBL" id="SMB78499.1"/>
    </source>
</evidence>
<organism evidence="2 3">
    <name type="scientific">Peptoniphilus asaccharolyticus DSM 20463</name>
    <dbReference type="NCBI Taxonomy" id="573058"/>
    <lineage>
        <taxon>Bacteria</taxon>
        <taxon>Bacillati</taxon>
        <taxon>Bacillota</taxon>
        <taxon>Tissierellia</taxon>
        <taxon>Tissierellales</taxon>
        <taxon>Peptoniphilaceae</taxon>
        <taxon>Peptoniphilus</taxon>
    </lineage>
</organism>
<dbReference type="RefSeq" id="WP_084229753.1">
    <property type="nucleotide sequence ID" value="NZ_FWWR01000008.1"/>
</dbReference>
<dbReference type="Gene3D" id="3.90.580.10">
    <property type="entry name" value="Zinc finger, CHC2-type domain"/>
    <property type="match status" value="1"/>
</dbReference>
<dbReference type="OrthoDB" id="9802530at2"/>
<dbReference type="SUPFAM" id="SSF57783">
    <property type="entry name" value="Zinc beta-ribbon"/>
    <property type="match status" value="1"/>
</dbReference>
<accession>A0A1W1UBQ7</accession>
<dbReference type="AlphaFoldDB" id="A0A1W1UBQ7"/>
<gene>
    <name evidence="2" type="ORF">SAMN00017477_0054</name>
</gene>
<dbReference type="GO" id="GO:0006260">
    <property type="term" value="P:DNA replication"/>
    <property type="evidence" value="ECO:0007669"/>
    <property type="project" value="InterPro"/>
</dbReference>
<evidence type="ECO:0000259" key="1">
    <source>
        <dbReference type="Pfam" id="PF13154"/>
    </source>
</evidence>
<reference evidence="3" key="1">
    <citation type="submission" date="2017-04" db="EMBL/GenBank/DDBJ databases">
        <authorList>
            <person name="Varghese N."/>
            <person name="Submissions S."/>
        </authorList>
    </citation>
    <scope>NUCLEOTIDE SEQUENCE [LARGE SCALE GENOMIC DNA]</scope>
    <source>
        <strain evidence="3">DSM 20463</strain>
    </source>
</reference>
<sequence>MVGNRRWRSLKQHNSLVIDSYKNEFYWNSRGENGDIINFIMALYNVDFKHAKSILNNTSNTFVPASKEYKEDTSNNFKFNENEFIEPTYVFDYLINKRKLNMSTVNIFYTEGLLKQDAHMNCCFIFKDYIKDEVVGIERKGIGDKRYINISQKNNLGFGFIPGNIDRIYSIYLFESAIDLMSFYEFMNVKEDSVLISMAGLKEICLYENLLKYKDIRNIYFCVDNDNAGKIFNEKVKNKYKNYNCIEIFPKNKDFNEDLIKMKL</sequence>
<dbReference type="InterPro" id="IPR025054">
    <property type="entry name" value="DUF3991"/>
</dbReference>
<evidence type="ECO:0000313" key="3">
    <source>
        <dbReference type="Proteomes" id="UP000192368"/>
    </source>
</evidence>
<dbReference type="STRING" id="573058.SAMN00017477_0054"/>
<feature type="domain" description="DUF3991" evidence="1">
    <location>
        <begin position="93"/>
        <end position="153"/>
    </location>
</feature>
<dbReference type="Pfam" id="PF13154">
    <property type="entry name" value="DUF3991"/>
    <property type="match status" value="1"/>
</dbReference>
<dbReference type="GO" id="GO:0003677">
    <property type="term" value="F:DNA binding"/>
    <property type="evidence" value="ECO:0007669"/>
    <property type="project" value="InterPro"/>
</dbReference>
<dbReference type="SUPFAM" id="SSF56731">
    <property type="entry name" value="DNA primase core"/>
    <property type="match status" value="1"/>
</dbReference>